<feature type="compositionally biased region" description="Low complexity" evidence="1">
    <location>
        <begin position="236"/>
        <end position="255"/>
    </location>
</feature>
<dbReference type="GO" id="GO:0044820">
    <property type="term" value="P:mitotic telomere tethering at nuclear periphery"/>
    <property type="evidence" value="ECO:0007669"/>
    <property type="project" value="TreeGrafter"/>
</dbReference>
<evidence type="ECO:0000256" key="1">
    <source>
        <dbReference type="SAM" id="MobiDB-lite"/>
    </source>
</evidence>
<dbReference type="InterPro" id="IPR036887">
    <property type="entry name" value="HTH_APSES_sf"/>
</dbReference>
<evidence type="ECO:0000313" key="4">
    <source>
        <dbReference type="Proteomes" id="UP000305067"/>
    </source>
</evidence>
<accession>A0A5C3QTV0</accession>
<dbReference type="STRING" id="1884261.A0A5C3QTV0"/>
<name>A0A5C3QTV0_9AGAR</name>
<dbReference type="SUPFAM" id="SSF54616">
    <property type="entry name" value="DNA-binding domain of Mlu1-box binding protein MBP1"/>
    <property type="match status" value="1"/>
</dbReference>
<organism evidence="3 4">
    <name type="scientific">Pterulicium gracile</name>
    <dbReference type="NCBI Taxonomy" id="1884261"/>
    <lineage>
        <taxon>Eukaryota</taxon>
        <taxon>Fungi</taxon>
        <taxon>Dikarya</taxon>
        <taxon>Basidiomycota</taxon>
        <taxon>Agaricomycotina</taxon>
        <taxon>Agaricomycetes</taxon>
        <taxon>Agaricomycetidae</taxon>
        <taxon>Agaricales</taxon>
        <taxon>Pleurotineae</taxon>
        <taxon>Pterulaceae</taxon>
        <taxon>Pterulicium</taxon>
    </lineage>
</organism>
<evidence type="ECO:0000313" key="3">
    <source>
        <dbReference type="EMBL" id="TFL03981.1"/>
    </source>
</evidence>
<dbReference type="PANTHER" id="PTHR38044:SF1">
    <property type="entry name" value="BOUQUET FORMATION PROTEIN 4"/>
    <property type="match status" value="1"/>
</dbReference>
<dbReference type="GO" id="GO:0003677">
    <property type="term" value="F:DNA binding"/>
    <property type="evidence" value="ECO:0007669"/>
    <property type="project" value="InterPro"/>
</dbReference>
<dbReference type="InterPro" id="IPR037548">
    <property type="entry name" value="Bqt4"/>
</dbReference>
<dbReference type="GO" id="GO:0070197">
    <property type="term" value="P:meiotic attachment of telomere to nuclear envelope"/>
    <property type="evidence" value="ECO:0007669"/>
    <property type="project" value="InterPro"/>
</dbReference>
<dbReference type="Proteomes" id="UP000305067">
    <property type="component" value="Unassembled WGS sequence"/>
</dbReference>
<dbReference type="GO" id="GO:1990862">
    <property type="term" value="C:nuclear membrane complex Bqt3-Bqt4"/>
    <property type="evidence" value="ECO:0007669"/>
    <property type="project" value="InterPro"/>
</dbReference>
<protein>
    <recommendedName>
        <fullName evidence="2">HTH APSES-type domain-containing protein</fullName>
    </recommendedName>
</protein>
<gene>
    <name evidence="3" type="ORF">BDV98DRAFT_563356</name>
</gene>
<dbReference type="EMBL" id="ML178819">
    <property type="protein sequence ID" value="TFL03981.1"/>
    <property type="molecule type" value="Genomic_DNA"/>
</dbReference>
<dbReference type="InterPro" id="IPR003163">
    <property type="entry name" value="Tscrpt_reg_HTH_APSES-type"/>
</dbReference>
<dbReference type="PROSITE" id="PS51299">
    <property type="entry name" value="HTH_APSES"/>
    <property type="match status" value="1"/>
</dbReference>
<feature type="compositionally biased region" description="Basic and acidic residues" evidence="1">
    <location>
        <begin position="273"/>
        <end position="287"/>
    </location>
</feature>
<feature type="compositionally biased region" description="Low complexity" evidence="1">
    <location>
        <begin position="199"/>
        <end position="210"/>
    </location>
</feature>
<feature type="region of interest" description="Disordered" evidence="1">
    <location>
        <begin position="141"/>
        <end position="295"/>
    </location>
</feature>
<dbReference type="PANTHER" id="PTHR38044">
    <property type="entry name" value="BOUQUET FORMATION PROTEIN 4"/>
    <property type="match status" value="1"/>
</dbReference>
<dbReference type="OrthoDB" id="5346159at2759"/>
<feature type="compositionally biased region" description="Polar residues" evidence="1">
    <location>
        <begin position="155"/>
        <end position="170"/>
    </location>
</feature>
<sequence length="397" mass="43222">MGRPHLLPSRVNSHLLQIVNSSDLPPVKYQVLTCAGNDIVVGRMKISAPTTSGHAFILRRYDTGAVSLTTMFRAAYPDATESEEKREYQWVKERYDLSGNNGSGKEPHITRLAGTWIGPDVALELGADYHLSGIMDAVVNSEPDPSGNYRRSGKPNGSPNGAPQTSSPAKTQIPRASLGKAKSPAPFAPPPLFTDNGAKSLPTPSHTSPTKPSPAKRRRESPAAQEPVAVEPTPAKSTTVRRSTRTKSPAPRASAPLPPLTSIPRPTKKKAVRRDSPEADEPAHEEGQESIEDVASSGLYQQDVQEQREMIEDLKAQREAAMKATSEDSAVLKRSREEDQALAFEFKEPEVGERALITNRRVQNAYERLQPEHKSAMWGAAAFSFGLAAITFLPSFF</sequence>
<proteinExistence type="predicted"/>
<keyword evidence="4" id="KW-1185">Reference proteome</keyword>
<reference evidence="3 4" key="1">
    <citation type="journal article" date="2019" name="Nat. Ecol. Evol.">
        <title>Megaphylogeny resolves global patterns of mushroom evolution.</title>
        <authorList>
            <person name="Varga T."/>
            <person name="Krizsan K."/>
            <person name="Foldi C."/>
            <person name="Dima B."/>
            <person name="Sanchez-Garcia M."/>
            <person name="Sanchez-Ramirez S."/>
            <person name="Szollosi G.J."/>
            <person name="Szarkandi J.G."/>
            <person name="Papp V."/>
            <person name="Albert L."/>
            <person name="Andreopoulos W."/>
            <person name="Angelini C."/>
            <person name="Antonin V."/>
            <person name="Barry K.W."/>
            <person name="Bougher N.L."/>
            <person name="Buchanan P."/>
            <person name="Buyck B."/>
            <person name="Bense V."/>
            <person name="Catcheside P."/>
            <person name="Chovatia M."/>
            <person name="Cooper J."/>
            <person name="Damon W."/>
            <person name="Desjardin D."/>
            <person name="Finy P."/>
            <person name="Geml J."/>
            <person name="Haridas S."/>
            <person name="Hughes K."/>
            <person name="Justo A."/>
            <person name="Karasinski D."/>
            <person name="Kautmanova I."/>
            <person name="Kiss B."/>
            <person name="Kocsube S."/>
            <person name="Kotiranta H."/>
            <person name="LaButti K.M."/>
            <person name="Lechner B.E."/>
            <person name="Liimatainen K."/>
            <person name="Lipzen A."/>
            <person name="Lukacs Z."/>
            <person name="Mihaltcheva S."/>
            <person name="Morgado L.N."/>
            <person name="Niskanen T."/>
            <person name="Noordeloos M.E."/>
            <person name="Ohm R.A."/>
            <person name="Ortiz-Santana B."/>
            <person name="Ovrebo C."/>
            <person name="Racz N."/>
            <person name="Riley R."/>
            <person name="Savchenko A."/>
            <person name="Shiryaev A."/>
            <person name="Soop K."/>
            <person name="Spirin V."/>
            <person name="Szebenyi C."/>
            <person name="Tomsovsky M."/>
            <person name="Tulloss R.E."/>
            <person name="Uehling J."/>
            <person name="Grigoriev I.V."/>
            <person name="Vagvolgyi C."/>
            <person name="Papp T."/>
            <person name="Martin F.M."/>
            <person name="Miettinen O."/>
            <person name="Hibbett D.S."/>
            <person name="Nagy L.G."/>
        </authorList>
    </citation>
    <scope>NUCLEOTIDE SEQUENCE [LARGE SCALE GENOMIC DNA]</scope>
    <source>
        <strain evidence="3 4">CBS 309.79</strain>
    </source>
</reference>
<evidence type="ECO:0000259" key="2">
    <source>
        <dbReference type="PROSITE" id="PS51299"/>
    </source>
</evidence>
<dbReference type="AlphaFoldDB" id="A0A5C3QTV0"/>
<feature type="domain" description="HTH APSES-type" evidence="2">
    <location>
        <begin position="35"/>
        <end position="150"/>
    </location>
</feature>